<dbReference type="InterPro" id="IPR036291">
    <property type="entry name" value="NAD(P)-bd_dom_sf"/>
</dbReference>
<organism evidence="1 2">
    <name type="scientific">Pigmentiphaga kullae</name>
    <dbReference type="NCBI Taxonomy" id="151784"/>
    <lineage>
        <taxon>Bacteria</taxon>
        <taxon>Pseudomonadati</taxon>
        <taxon>Pseudomonadota</taxon>
        <taxon>Betaproteobacteria</taxon>
        <taxon>Burkholderiales</taxon>
        <taxon>Alcaligenaceae</taxon>
        <taxon>Pigmentiphaga</taxon>
    </lineage>
</organism>
<comment type="caution">
    <text evidence="1">The sequence shown here is derived from an EMBL/GenBank/DDBJ whole genome shotgun (WGS) entry which is preliminary data.</text>
</comment>
<dbReference type="InterPro" id="IPR051783">
    <property type="entry name" value="NAD(P)-dependent_oxidoreduct"/>
</dbReference>
<dbReference type="GO" id="GO:0004029">
    <property type="term" value="F:aldehyde dehydrogenase (NAD+) activity"/>
    <property type="evidence" value="ECO:0007669"/>
    <property type="project" value="TreeGrafter"/>
</dbReference>
<dbReference type="PANTHER" id="PTHR48079">
    <property type="entry name" value="PROTEIN YEEZ"/>
    <property type="match status" value="1"/>
</dbReference>
<protein>
    <submittedName>
        <fullName evidence="1">Nucleoside-diphosphate-sugar epimerase</fullName>
    </submittedName>
</protein>
<gene>
    <name evidence="1" type="ORF">EV675_2547</name>
</gene>
<dbReference type="Proteomes" id="UP000292445">
    <property type="component" value="Unassembled WGS sequence"/>
</dbReference>
<name>A0A4Q7NMS2_9BURK</name>
<keyword evidence="2" id="KW-1185">Reference proteome</keyword>
<dbReference type="RefSeq" id="WP_242621397.1">
    <property type="nucleotide sequence ID" value="NZ_SGXC01000001.1"/>
</dbReference>
<accession>A0A4Q7NMS2</accession>
<dbReference type="AlphaFoldDB" id="A0A4Q7NMS2"/>
<evidence type="ECO:0000313" key="2">
    <source>
        <dbReference type="Proteomes" id="UP000292445"/>
    </source>
</evidence>
<dbReference type="Gene3D" id="3.40.50.720">
    <property type="entry name" value="NAD(P)-binding Rossmann-like Domain"/>
    <property type="match status" value="1"/>
</dbReference>
<evidence type="ECO:0000313" key="1">
    <source>
        <dbReference type="EMBL" id="RZS86504.1"/>
    </source>
</evidence>
<proteinExistence type="predicted"/>
<sequence length="361" mass="39081">MNIPQPAHAARLGRPRLLIVGCGDTGMHVLERLAGRKRVFALTSSPGRLPELRAAGAVPLLGNLDCPRQLARLRGLAADILVLAPPPGQGEGDPRSRRLAAVLRRPASKARARPAAMGPGPRQIRHAAIVAKPRSGALARATRPITVVYASTTGVYGDARGRRLSETAPVRPASPRGRRRVAAEAAWRSPGPARARQAHLGLASWRAIVLRIPGIYGRDRLPLERLRTGLPRLAPGEDVYTNHIEIGDLARALEAALYRGRPQRIVHAADGQDLKMGDYFDAVADAAGLPRPPSLPAAQVRAAVSPAMWSFMQESRRLDNRRLVDELRVRLRHPTVRHALDEWFAAGRPTPTRCVPPGTGK</sequence>
<dbReference type="SUPFAM" id="SSF51735">
    <property type="entry name" value="NAD(P)-binding Rossmann-fold domains"/>
    <property type="match status" value="1"/>
</dbReference>
<dbReference type="EMBL" id="SGXC01000001">
    <property type="protein sequence ID" value="RZS86504.1"/>
    <property type="molecule type" value="Genomic_DNA"/>
</dbReference>
<reference evidence="1 2" key="1">
    <citation type="submission" date="2019-02" db="EMBL/GenBank/DDBJ databases">
        <title>Genomic Encyclopedia of Type Strains, Phase IV (KMG-IV): sequencing the most valuable type-strain genomes for metagenomic binning, comparative biology and taxonomic classification.</title>
        <authorList>
            <person name="Goeker M."/>
        </authorList>
    </citation>
    <scope>NUCLEOTIDE SEQUENCE [LARGE SCALE GENOMIC DNA]</scope>
    <source>
        <strain evidence="1 2">K24</strain>
    </source>
</reference>
<dbReference type="GO" id="GO:0005737">
    <property type="term" value="C:cytoplasm"/>
    <property type="evidence" value="ECO:0007669"/>
    <property type="project" value="TreeGrafter"/>
</dbReference>
<dbReference type="PANTHER" id="PTHR48079:SF6">
    <property type="entry name" value="NAD(P)-BINDING DOMAIN-CONTAINING PROTEIN-RELATED"/>
    <property type="match status" value="1"/>
</dbReference>